<dbReference type="GO" id="GO:0016158">
    <property type="term" value="F:inositol hexakisphosphate 3-phosphatase activity"/>
    <property type="evidence" value="ECO:0007669"/>
    <property type="project" value="UniProtKB-EC"/>
</dbReference>
<dbReference type="Gene3D" id="2.120.10.30">
    <property type="entry name" value="TolB, C-terminal domain"/>
    <property type="match status" value="1"/>
</dbReference>
<dbReference type="AlphaFoldDB" id="A0A7W8FZP0"/>
<evidence type="ECO:0000259" key="3">
    <source>
        <dbReference type="PROSITE" id="PS51662"/>
    </source>
</evidence>
<name>A0A7W8FZP0_9GAMM</name>
<protein>
    <submittedName>
        <fullName evidence="4">3-phytase</fullName>
        <ecNumber evidence="4">3.1.3.8</ecNumber>
    </submittedName>
</protein>
<accession>A0A7W8FZP0</accession>
<reference evidence="4 5" key="1">
    <citation type="submission" date="2020-08" db="EMBL/GenBank/DDBJ databases">
        <title>Genomic Encyclopedia of Type Strains, Phase IV (KMG-IV): sequencing the most valuable type-strain genomes for metagenomic binning, comparative biology and taxonomic classification.</title>
        <authorList>
            <person name="Goeker M."/>
        </authorList>
    </citation>
    <scope>NUCLEOTIDE SEQUENCE [LARGE SCALE GENOMIC DNA]</scope>
    <source>
        <strain evidence="4 5">DSM 24163</strain>
    </source>
</reference>
<comment type="caution">
    <text evidence="4">The sequence shown here is derived from an EMBL/GenBank/DDBJ whole genome shotgun (WGS) entry which is preliminary data.</text>
</comment>
<dbReference type="InterPro" id="IPR011042">
    <property type="entry name" value="6-blade_b-propeller_TolB-like"/>
</dbReference>
<feature type="domain" description="BPP" evidence="3">
    <location>
        <begin position="48"/>
        <end position="376"/>
    </location>
</feature>
<dbReference type="Proteomes" id="UP000521199">
    <property type="component" value="Unassembled WGS sequence"/>
</dbReference>
<keyword evidence="2" id="KW-0732">Signal</keyword>
<gene>
    <name evidence="4" type="ORF">HNQ52_001853</name>
</gene>
<dbReference type="PROSITE" id="PS51662">
    <property type="entry name" value="BP_PHYTASE"/>
    <property type="match status" value="1"/>
</dbReference>
<dbReference type="PROSITE" id="PS51257">
    <property type="entry name" value="PROKAR_LIPOPROTEIN"/>
    <property type="match status" value="1"/>
</dbReference>
<dbReference type="EC" id="3.1.3.8" evidence="4"/>
<organism evidence="4 5">
    <name type="scientific">Chiayiivirga flava</name>
    <dbReference type="NCBI Taxonomy" id="659595"/>
    <lineage>
        <taxon>Bacteria</taxon>
        <taxon>Pseudomonadati</taxon>
        <taxon>Pseudomonadota</taxon>
        <taxon>Gammaproteobacteria</taxon>
        <taxon>Lysobacterales</taxon>
        <taxon>Lysobacteraceae</taxon>
        <taxon>Chiayiivirga</taxon>
    </lineage>
</organism>
<evidence type="ECO:0000313" key="4">
    <source>
        <dbReference type="EMBL" id="MBB5208311.1"/>
    </source>
</evidence>
<feature type="signal peptide" evidence="2">
    <location>
        <begin position="1"/>
        <end position="21"/>
    </location>
</feature>
<feature type="region of interest" description="Disordered" evidence="1">
    <location>
        <begin position="31"/>
        <end position="50"/>
    </location>
</feature>
<dbReference type="EMBL" id="JACHHP010000003">
    <property type="protein sequence ID" value="MBB5208311.1"/>
    <property type="molecule type" value="Genomic_DNA"/>
</dbReference>
<evidence type="ECO:0000313" key="5">
    <source>
        <dbReference type="Proteomes" id="UP000521199"/>
    </source>
</evidence>
<keyword evidence="4" id="KW-0378">Hydrolase</keyword>
<feature type="chain" id="PRO_5031357244" evidence="2">
    <location>
        <begin position="22"/>
        <end position="380"/>
    </location>
</feature>
<keyword evidence="5" id="KW-1185">Reference proteome</keyword>
<dbReference type="Pfam" id="PF02333">
    <property type="entry name" value="Phytase"/>
    <property type="match status" value="1"/>
</dbReference>
<dbReference type="InterPro" id="IPR003431">
    <property type="entry name" value="B-propeller_Phytase"/>
</dbReference>
<proteinExistence type="predicted"/>
<evidence type="ECO:0000256" key="2">
    <source>
        <dbReference type="SAM" id="SignalP"/>
    </source>
</evidence>
<dbReference type="RefSeq" id="WP_221282020.1">
    <property type="nucleotide sequence ID" value="NZ_JACHHP010000003.1"/>
</dbReference>
<evidence type="ECO:0000256" key="1">
    <source>
        <dbReference type="SAM" id="MobiDB-lite"/>
    </source>
</evidence>
<sequence length="380" mass="40031">MFPSRFLVPFLPCLCASLLLAACASTSPRSHGVGATATGEETGQSDAPVMAIGAGTPVVPAAETVAVGTRDADAADDPAIWVDAADPARVVIYGTDKKAGLYAYRIDGSVLQHLRGGKPNNVDLRDGFVVDGRAQVLVGASDRSRDRFGVVLYLMDPQTLDTRFWGHVPVDLVEPYGLCLGRSGAAFIVVVNSTDGQVRQLAVSAGADGKPVAVEQKRYALRSQVEGCVIDDARGHVYIGEEAHGVWRYTLDPARGDEHIQVATAPGEALVPDVEGLALLHDGTASWLMASSQGDSAFAVWRVDGEPVYRGRFSVVAHAGIDAVTGTDGIAALAGPVGPYADGLVVVQDDIDETPGTSGERQNFKLVDWRTIRTALSLDR</sequence>
<dbReference type="SUPFAM" id="SSF50956">
    <property type="entry name" value="Thermostable phytase (3-phytase)"/>
    <property type="match status" value="1"/>
</dbReference>